<dbReference type="InterPro" id="IPR011042">
    <property type="entry name" value="6-blade_b-propeller_TolB-like"/>
</dbReference>
<keyword evidence="1" id="KW-0732">Signal</keyword>
<dbReference type="InterPro" id="IPR011659">
    <property type="entry name" value="WD40"/>
</dbReference>
<dbReference type="SUPFAM" id="SSF82171">
    <property type="entry name" value="DPP6 N-terminal domain-like"/>
    <property type="match status" value="1"/>
</dbReference>
<dbReference type="OrthoDB" id="1117425at2"/>
<evidence type="ECO:0000313" key="3">
    <source>
        <dbReference type="Proteomes" id="UP000252733"/>
    </source>
</evidence>
<dbReference type="AlphaFoldDB" id="A0A2T0XT94"/>
<comment type="caution">
    <text evidence="2">The sequence shown here is derived from an EMBL/GenBank/DDBJ whole genome shotgun (WGS) entry which is preliminary data.</text>
</comment>
<dbReference type="EMBL" id="QPIZ01000009">
    <property type="protein sequence ID" value="RCW36047.1"/>
    <property type="molecule type" value="Genomic_DNA"/>
</dbReference>
<dbReference type="Gene3D" id="2.120.10.30">
    <property type="entry name" value="TolB, C-terminal domain"/>
    <property type="match status" value="2"/>
</dbReference>
<keyword evidence="3" id="KW-1185">Reference proteome</keyword>
<organism evidence="2 3">
    <name type="scientific">Marinilabilia salmonicolor</name>
    <dbReference type="NCBI Taxonomy" id="989"/>
    <lineage>
        <taxon>Bacteria</taxon>
        <taxon>Pseudomonadati</taxon>
        <taxon>Bacteroidota</taxon>
        <taxon>Bacteroidia</taxon>
        <taxon>Marinilabiliales</taxon>
        <taxon>Marinilabiliaceae</taxon>
        <taxon>Marinilabilia</taxon>
    </lineage>
</organism>
<feature type="chain" id="PRO_5030056731" evidence="1">
    <location>
        <begin position="21"/>
        <end position="327"/>
    </location>
</feature>
<proteinExistence type="predicted"/>
<dbReference type="Pfam" id="PF07676">
    <property type="entry name" value="PD40"/>
    <property type="match status" value="3"/>
</dbReference>
<gene>
    <name evidence="2" type="ORF">DFO77_10911</name>
</gene>
<dbReference type="Proteomes" id="UP000252733">
    <property type="component" value="Unassembled WGS sequence"/>
</dbReference>
<protein>
    <submittedName>
        <fullName evidence="2">WD40 repeat protein</fullName>
    </submittedName>
</protein>
<evidence type="ECO:0000256" key="1">
    <source>
        <dbReference type="SAM" id="SignalP"/>
    </source>
</evidence>
<dbReference type="RefSeq" id="WP_106151399.1">
    <property type="nucleotide sequence ID" value="NZ_PVTS01000001.1"/>
</dbReference>
<feature type="signal peptide" evidence="1">
    <location>
        <begin position="1"/>
        <end position="20"/>
    </location>
</feature>
<reference evidence="2 3" key="1">
    <citation type="submission" date="2018-07" db="EMBL/GenBank/DDBJ databases">
        <title>Freshwater and sediment microbial communities from various areas in North America, analyzing microbe dynamics in response to fracking.</title>
        <authorList>
            <person name="Lamendella R."/>
        </authorList>
    </citation>
    <scope>NUCLEOTIDE SEQUENCE [LARGE SCALE GENOMIC DNA]</scope>
    <source>
        <strain evidence="2 3">160A</strain>
    </source>
</reference>
<name>A0A2T0XT94_9BACT</name>
<sequence>MIKLLHLLLLFSLSSNFLFSQTYAGAPSDFFFSKEVGSQPMLMSPGFISSGMGEAYGALAPGGDEFYYCLMEKGVFSAILMTRFHDGFWTYPEVVPFSGEYLDASPIVTPDGNFLYFTSNRPEHEEDLVTDWNVWRCSRESGSKWSSPELMQFSDENRNEVSVSVDHRGTVYFSADYDGGTITLDENALDIFRVQSDMHGDWGEVEKLPETVNSGYPERDPAISPDGKCLVFSSPRPGGAGTSDLYVSYKSEGAWSEVLSLGSKVNTAAYECCPMFTADGKLLIFSSSVTRKIPRQLKYSTIKKWLLGPGNGSGDIWYMDASTIMKD</sequence>
<evidence type="ECO:0000313" key="2">
    <source>
        <dbReference type="EMBL" id="RCW36047.1"/>
    </source>
</evidence>
<dbReference type="STRING" id="1168289.GCA_000259075_01544"/>
<accession>A0A2T0XT94</accession>